<comment type="caution">
    <text evidence="1">The sequence shown here is derived from an EMBL/GenBank/DDBJ whole genome shotgun (WGS) entry which is preliminary data.</text>
</comment>
<keyword evidence="2" id="KW-1185">Reference proteome</keyword>
<dbReference type="EMBL" id="JAGSPN010000142">
    <property type="protein sequence ID" value="MBR7784366.1"/>
    <property type="molecule type" value="Genomic_DNA"/>
</dbReference>
<evidence type="ECO:0000313" key="1">
    <source>
        <dbReference type="EMBL" id="MBR7784366.1"/>
    </source>
</evidence>
<feature type="non-terminal residue" evidence="1">
    <location>
        <position position="70"/>
    </location>
</feature>
<evidence type="ECO:0000313" key="2">
    <source>
        <dbReference type="Proteomes" id="UP000680067"/>
    </source>
</evidence>
<dbReference type="RefSeq" id="WP_212689590.1">
    <property type="nucleotide sequence ID" value="NZ_JAGSPN010000142.1"/>
</dbReference>
<gene>
    <name evidence="1" type="ORF">KDM89_19730</name>
</gene>
<sequence>MKILDQFISKVRATIPIDLQIQGAHCYHKVRLWLFKGATSPVFQELRLPDVDEVSLEKIDFSSPFLFRQN</sequence>
<dbReference type="Proteomes" id="UP000680067">
    <property type="component" value="Unassembled WGS sequence"/>
</dbReference>
<protein>
    <submittedName>
        <fullName evidence="1">Uncharacterized protein</fullName>
    </submittedName>
</protein>
<organism evidence="1 2">
    <name type="scientific">Undibacterium luofuense</name>
    <dbReference type="NCBI Taxonomy" id="2828733"/>
    <lineage>
        <taxon>Bacteria</taxon>
        <taxon>Pseudomonadati</taxon>
        <taxon>Pseudomonadota</taxon>
        <taxon>Betaproteobacteria</taxon>
        <taxon>Burkholderiales</taxon>
        <taxon>Oxalobacteraceae</taxon>
        <taxon>Undibacterium</taxon>
    </lineage>
</organism>
<accession>A0A941DUP7</accession>
<reference evidence="1" key="1">
    <citation type="submission" date="2021-04" db="EMBL/GenBank/DDBJ databases">
        <title>novel species isolated from subtropical streams in China.</title>
        <authorList>
            <person name="Lu H."/>
        </authorList>
    </citation>
    <scope>NUCLEOTIDE SEQUENCE</scope>
    <source>
        <strain evidence="1">LFS511W</strain>
    </source>
</reference>
<dbReference type="AlphaFoldDB" id="A0A941DUP7"/>
<proteinExistence type="predicted"/>
<name>A0A941DUP7_9BURK</name>